<evidence type="ECO:0000313" key="8">
    <source>
        <dbReference type="EMBL" id="WZX30229.1"/>
    </source>
</evidence>
<keyword evidence="4" id="KW-0547">Nucleotide-binding</keyword>
<dbReference type="InterPro" id="IPR038200">
    <property type="entry name" value="GW_dom_sf"/>
</dbReference>
<dbReference type="Pfam" id="PF00005">
    <property type="entry name" value="ABC_tran"/>
    <property type="match status" value="1"/>
</dbReference>
<keyword evidence="2" id="KW-0813">Transport</keyword>
<dbReference type="Pfam" id="PF13457">
    <property type="entry name" value="GW"/>
    <property type="match status" value="2"/>
</dbReference>
<evidence type="ECO:0000256" key="3">
    <source>
        <dbReference type="ARBA" id="ARBA00022729"/>
    </source>
</evidence>
<dbReference type="InterPro" id="IPR025987">
    <property type="entry name" value="GW_dom"/>
</dbReference>
<dbReference type="InterPro" id="IPR003439">
    <property type="entry name" value="ABC_transporter-like_ATP-bd"/>
</dbReference>
<evidence type="ECO:0000259" key="7">
    <source>
        <dbReference type="PROSITE" id="PS50893"/>
    </source>
</evidence>
<dbReference type="InterPro" id="IPR027417">
    <property type="entry name" value="P-loop_NTPase"/>
</dbReference>
<organism evidence="8 9">
    <name type="scientific">Salinicoccus bachuensis</name>
    <dbReference type="NCBI Taxonomy" id="3136731"/>
    <lineage>
        <taxon>Bacteria</taxon>
        <taxon>Bacillati</taxon>
        <taxon>Bacillota</taxon>
        <taxon>Bacilli</taxon>
        <taxon>Bacillales</taxon>
        <taxon>Staphylococcaceae</taxon>
        <taxon>Salinicoccus</taxon>
    </lineage>
</organism>
<evidence type="ECO:0000256" key="5">
    <source>
        <dbReference type="ARBA" id="ARBA00022840"/>
    </source>
</evidence>
<dbReference type="Proteomes" id="UP001455384">
    <property type="component" value="Chromosome"/>
</dbReference>
<dbReference type="EMBL" id="CP138333">
    <property type="protein sequence ID" value="WZX30229.1"/>
    <property type="molecule type" value="Genomic_DNA"/>
</dbReference>
<feature type="domain" description="ABC transporter" evidence="7">
    <location>
        <begin position="22"/>
        <end position="243"/>
    </location>
</feature>
<keyword evidence="6" id="KW-1278">Translocase</keyword>
<dbReference type="RefSeq" id="WP_342388748.1">
    <property type="nucleotide sequence ID" value="NZ_CP138333.2"/>
</dbReference>
<dbReference type="CDD" id="cd03220">
    <property type="entry name" value="ABC_KpsT_Wzt"/>
    <property type="match status" value="1"/>
</dbReference>
<name>A0ABZ3CJL4_9STAP</name>
<keyword evidence="9" id="KW-1185">Reference proteome</keyword>
<dbReference type="InterPro" id="IPR015860">
    <property type="entry name" value="ABC_transpr_TagH-like"/>
</dbReference>
<dbReference type="PROSITE" id="PS00211">
    <property type="entry name" value="ABC_TRANSPORTER_1"/>
    <property type="match status" value="1"/>
</dbReference>
<evidence type="ECO:0000256" key="1">
    <source>
        <dbReference type="ARBA" id="ARBA00005417"/>
    </source>
</evidence>
<dbReference type="Gene3D" id="3.40.50.300">
    <property type="entry name" value="P-loop containing nucleotide triphosphate hydrolases"/>
    <property type="match status" value="1"/>
</dbReference>
<accession>A0ABZ3CJL4</accession>
<comment type="similarity">
    <text evidence="1">Belongs to the ABC transporter superfamily.</text>
</comment>
<dbReference type="InterPro" id="IPR050683">
    <property type="entry name" value="Bact_Polysacc_Export_ATP-bd"/>
</dbReference>
<keyword evidence="3" id="KW-0732">Signal</keyword>
<evidence type="ECO:0000256" key="4">
    <source>
        <dbReference type="ARBA" id="ARBA00022741"/>
    </source>
</evidence>
<sequence length="446" mass="50298">MTKTIVTRNLVKKYKLYDNQKERIFDLLSPRSHGEVFHALNGVDFEAEQGDVIGFIGINGSGKSTLSNIIAGIVPESGGEVQVNGQTSLIAVAAGLNDELTGRDNIELKCLMLGFSKDEIRELEPDIIAFSELENFIDQPVKSYSSGMKSRLGFAISVNVDPDILIIDEALSVGDRAFAEKSLQKMMEFKEQGKTMIFVSHSINQVKNFCDKILWLEFGRVKAFGEVKDVIPLYESFLTKWQKMSKDERNEYRTRTMNREANGDDYRKVGSLLILDDGDDDLEISHKYSVQPVSKLAHLKAHVTEILRAPNDSEGVENAKKYKNRVYHVKREATYHFENYYLLSTKASGTEGIVGWIRATEATAHVHTLVDRDEKHFALTGSGYASTAPWGGKQQYVHESLEDYAGFAFTVDQTVLVGNNVWYRGRIEREEKAVWVHMNSVSEEMV</sequence>
<proteinExistence type="inferred from homology"/>
<dbReference type="InterPro" id="IPR017871">
    <property type="entry name" value="ABC_transporter-like_CS"/>
</dbReference>
<evidence type="ECO:0000313" key="9">
    <source>
        <dbReference type="Proteomes" id="UP001455384"/>
    </source>
</evidence>
<reference evidence="9" key="1">
    <citation type="submission" date="2023-10" db="EMBL/GenBank/DDBJ databases">
        <title>Genome analysis and identification of Salinococcus sp. Bachu38 nov., a PGPR from the rhizosphere of Tamarix.</title>
        <authorList>
            <person name="Liang Z."/>
            <person name="Zhang X."/>
            <person name="Jia J."/>
            <person name="Chen X."/>
            <person name="Wang Y."/>
            <person name="Wang Q."/>
            <person name="Wang R."/>
        </authorList>
    </citation>
    <scope>NUCLEOTIDE SEQUENCE [LARGE SCALE GENOMIC DNA]</scope>
    <source>
        <strain evidence="9">Bachu38</strain>
    </source>
</reference>
<dbReference type="NCBIfam" id="NF010066">
    <property type="entry name" value="PRK13546.1"/>
    <property type="match status" value="1"/>
</dbReference>
<dbReference type="PANTHER" id="PTHR46743">
    <property type="entry name" value="TEICHOIC ACIDS EXPORT ATP-BINDING PROTEIN TAGH"/>
    <property type="match status" value="1"/>
</dbReference>
<dbReference type="Gene3D" id="2.30.30.170">
    <property type="match status" value="2"/>
</dbReference>
<dbReference type="PROSITE" id="PS50893">
    <property type="entry name" value="ABC_TRANSPORTER_2"/>
    <property type="match status" value="1"/>
</dbReference>
<evidence type="ECO:0000256" key="2">
    <source>
        <dbReference type="ARBA" id="ARBA00022448"/>
    </source>
</evidence>
<dbReference type="SMART" id="SM00382">
    <property type="entry name" value="AAA"/>
    <property type="match status" value="1"/>
</dbReference>
<dbReference type="GO" id="GO:0005524">
    <property type="term" value="F:ATP binding"/>
    <property type="evidence" value="ECO:0007669"/>
    <property type="project" value="UniProtKB-KW"/>
</dbReference>
<dbReference type="PANTHER" id="PTHR46743:SF2">
    <property type="entry name" value="TEICHOIC ACIDS EXPORT ATP-BINDING PROTEIN TAGH"/>
    <property type="match status" value="1"/>
</dbReference>
<dbReference type="InterPro" id="IPR003593">
    <property type="entry name" value="AAA+_ATPase"/>
</dbReference>
<gene>
    <name evidence="8" type="primary">tagH</name>
    <name evidence="8" type="ORF">RQP18_03335</name>
</gene>
<protein>
    <submittedName>
        <fullName evidence="8">Teichoic acids export ABC transporter ATP-binding subunit TagH</fullName>
    </submittedName>
</protein>
<dbReference type="SUPFAM" id="SSF52540">
    <property type="entry name" value="P-loop containing nucleoside triphosphate hydrolases"/>
    <property type="match status" value="1"/>
</dbReference>
<keyword evidence="5 8" id="KW-0067">ATP-binding</keyword>
<evidence type="ECO:0000256" key="6">
    <source>
        <dbReference type="ARBA" id="ARBA00022967"/>
    </source>
</evidence>